<dbReference type="EMBL" id="LAQU01000020">
    <property type="protein sequence ID" value="KKB62401.1"/>
    <property type="molecule type" value="Genomic_DNA"/>
</dbReference>
<accession>A0A0F5JX10</accession>
<proteinExistence type="predicted"/>
<comment type="caution">
    <text evidence="1">The sequence shown here is derived from an EMBL/GenBank/DDBJ whole genome shotgun (WGS) entry which is preliminary data.</text>
</comment>
<reference evidence="1 2" key="1">
    <citation type="submission" date="2015-03" db="EMBL/GenBank/DDBJ databases">
        <title>Draft Genome Sequence of Burkholderia andropogonis type strain ICMP2807, isolated from Sorghum bicolor.</title>
        <authorList>
            <person name="Lopes-Santos L."/>
            <person name="Castro D.B."/>
            <person name="Ottoboni L.M."/>
            <person name="Park D."/>
            <person name="Weirc B.S."/>
            <person name="Destefano S.A."/>
        </authorList>
    </citation>
    <scope>NUCLEOTIDE SEQUENCE [LARGE SCALE GENOMIC DNA]</scope>
    <source>
        <strain evidence="1 2">ICMP2807</strain>
    </source>
</reference>
<dbReference type="AlphaFoldDB" id="A0A0F5JX10"/>
<name>A0A0F5JX10_9BURK</name>
<dbReference type="STRING" id="28092.WM40_17325"/>
<protein>
    <submittedName>
        <fullName evidence="1">Uncharacterized protein</fullName>
    </submittedName>
</protein>
<organism evidence="1 2">
    <name type="scientific">Robbsia andropogonis</name>
    <dbReference type="NCBI Taxonomy" id="28092"/>
    <lineage>
        <taxon>Bacteria</taxon>
        <taxon>Pseudomonadati</taxon>
        <taxon>Pseudomonadota</taxon>
        <taxon>Betaproteobacteria</taxon>
        <taxon>Burkholderiales</taxon>
        <taxon>Burkholderiaceae</taxon>
        <taxon>Robbsia</taxon>
    </lineage>
</organism>
<dbReference type="PATRIC" id="fig|28092.6.peg.4077"/>
<evidence type="ECO:0000313" key="2">
    <source>
        <dbReference type="Proteomes" id="UP000033618"/>
    </source>
</evidence>
<evidence type="ECO:0000313" key="1">
    <source>
        <dbReference type="EMBL" id="KKB62401.1"/>
    </source>
</evidence>
<gene>
    <name evidence="1" type="ORF">WM40_17325</name>
</gene>
<keyword evidence="2" id="KW-1185">Reference proteome</keyword>
<sequence>MLKRANDGDVGAAQDVLSVMAYILAPSNPRPIPDFVRQYLSDALYRVARRQCDADTALNLKRPGRRKRPHMDKRLAADLVRQGVQNGAAVEEACWQAAEFINEIAERNAHIGRWHRFNGEVIQPEALMTWYYEMKDELDAIHRAAGEA</sequence>
<dbReference type="Proteomes" id="UP000033618">
    <property type="component" value="Unassembled WGS sequence"/>
</dbReference>